<dbReference type="KEGG" id="bter:100643691"/>
<proteinExistence type="predicted"/>
<dbReference type="RefSeq" id="XP_012164365.2">
    <property type="nucleotide sequence ID" value="XM_012308975.3"/>
</dbReference>
<protein>
    <submittedName>
        <fullName evidence="3">Uncharacterized protein LOC100643691 isoform X1</fullName>
    </submittedName>
</protein>
<dbReference type="OrthoDB" id="8173371at2759"/>
<keyword evidence="1" id="KW-0472">Membrane</keyword>
<gene>
    <name evidence="3" type="primary">LOC100643691</name>
</gene>
<reference evidence="3" key="1">
    <citation type="submission" date="2025-08" db="UniProtKB">
        <authorList>
            <consortium name="RefSeq"/>
        </authorList>
    </citation>
    <scope>IDENTIFICATION</scope>
</reference>
<organism evidence="2 3">
    <name type="scientific">Bombus terrestris</name>
    <name type="common">Buff-tailed bumblebee</name>
    <name type="synonym">Apis terrestris</name>
    <dbReference type="NCBI Taxonomy" id="30195"/>
    <lineage>
        <taxon>Eukaryota</taxon>
        <taxon>Metazoa</taxon>
        <taxon>Ecdysozoa</taxon>
        <taxon>Arthropoda</taxon>
        <taxon>Hexapoda</taxon>
        <taxon>Insecta</taxon>
        <taxon>Pterygota</taxon>
        <taxon>Neoptera</taxon>
        <taxon>Endopterygota</taxon>
        <taxon>Hymenoptera</taxon>
        <taxon>Apocrita</taxon>
        <taxon>Aculeata</taxon>
        <taxon>Apoidea</taxon>
        <taxon>Anthophila</taxon>
        <taxon>Apidae</taxon>
        <taxon>Bombus</taxon>
        <taxon>Bombus</taxon>
    </lineage>
</organism>
<keyword evidence="1" id="KW-0812">Transmembrane</keyword>
<keyword evidence="2" id="KW-1185">Reference proteome</keyword>
<evidence type="ECO:0000313" key="2">
    <source>
        <dbReference type="Proteomes" id="UP000835206"/>
    </source>
</evidence>
<dbReference type="AlphaFoldDB" id="A0A9B2JNZ6"/>
<sequence>MKLLEEYQELVERDSVEISCLWKYLQMFLYLLCAISGYASSVLFYTLWEQIFGGNCPLWAKAILLKEDIKLDDIHGVCKINSDWWKYIYIDYRYENICVVYLITSFSSCIFGIVWFILFLMCGKGGYDVTIYPGPWRIVFPAIYFNLVFTIISIYTHYNLQQGYKTLSKNIKNISSEIYDMCQIIVDVSDCEIIRIYMNIYNFYTHNLDYMCNIILYLQVIFHANISYPFLHFFHLCFIVQEILKYVINILKVPSVVMMCSWIGGLVILIFRIIMINDFRILRIKIYELKEE</sequence>
<feature type="transmembrane region" description="Helical" evidence="1">
    <location>
        <begin position="98"/>
        <end position="118"/>
    </location>
</feature>
<name>A0A9B2JNZ6_BOMTE</name>
<evidence type="ECO:0000256" key="1">
    <source>
        <dbReference type="SAM" id="Phobius"/>
    </source>
</evidence>
<feature type="transmembrane region" description="Helical" evidence="1">
    <location>
        <begin position="256"/>
        <end position="275"/>
    </location>
</feature>
<feature type="transmembrane region" description="Helical" evidence="1">
    <location>
        <begin position="214"/>
        <end position="236"/>
    </location>
</feature>
<feature type="transmembrane region" description="Helical" evidence="1">
    <location>
        <begin position="27"/>
        <end position="48"/>
    </location>
</feature>
<evidence type="ECO:0000313" key="3">
    <source>
        <dbReference type="RefSeq" id="XP_012164365.2"/>
    </source>
</evidence>
<feature type="transmembrane region" description="Helical" evidence="1">
    <location>
        <begin position="138"/>
        <end position="158"/>
    </location>
</feature>
<dbReference type="Proteomes" id="UP000835206">
    <property type="component" value="Chromosome 5"/>
</dbReference>
<keyword evidence="1" id="KW-1133">Transmembrane helix</keyword>
<accession>A0A9B2JNZ6</accession>
<dbReference type="GeneID" id="100643691"/>